<feature type="transmembrane region" description="Helical" evidence="8">
    <location>
        <begin position="261"/>
        <end position="283"/>
    </location>
</feature>
<dbReference type="EMBL" id="JBITGY010000010">
    <property type="protein sequence ID" value="MFI6502758.1"/>
    <property type="molecule type" value="Genomic_DNA"/>
</dbReference>
<dbReference type="InterPro" id="IPR037294">
    <property type="entry name" value="ABC_BtuC-like"/>
</dbReference>
<feature type="transmembrane region" description="Helical" evidence="8">
    <location>
        <begin position="88"/>
        <end position="109"/>
    </location>
</feature>
<keyword evidence="6 8" id="KW-1133">Transmembrane helix</keyword>
<dbReference type="RefSeq" id="WP_397088271.1">
    <property type="nucleotide sequence ID" value="NZ_JBITGY010000010.1"/>
</dbReference>
<evidence type="ECO:0000313" key="10">
    <source>
        <dbReference type="Proteomes" id="UP001612741"/>
    </source>
</evidence>
<protein>
    <submittedName>
        <fullName evidence="9">FecCD family ABC transporter permease</fullName>
    </submittedName>
</protein>
<feature type="transmembrane region" description="Helical" evidence="8">
    <location>
        <begin position="303"/>
        <end position="321"/>
    </location>
</feature>
<keyword evidence="10" id="KW-1185">Reference proteome</keyword>
<keyword evidence="5 8" id="KW-0812">Transmembrane</keyword>
<keyword evidence="7 8" id="KW-0472">Membrane</keyword>
<evidence type="ECO:0000256" key="7">
    <source>
        <dbReference type="ARBA" id="ARBA00023136"/>
    </source>
</evidence>
<keyword evidence="3" id="KW-0813">Transport</keyword>
<sequence>MSGRMAAKAVRPGVRGRVVVRAGGWSYPLAVRAAVVTFLLIVAALAVGVVSLGSGDYPLSPAEVVRTLAGEGGAAGQFVIMRLRLPRLLTALGVGAALAVGGAVLQTVTRNALGSPDIIGLDRGAATGALIGILVLGGGSWAVSGSAMAGGALALVAIYLLAFRGGLRGARFVLVGVCVAAMLGAVNAYLITRANLWAANQAATWLVGSVAGSRWAHVVAIWAACAAVVPVLAALASRLRLLEMGDEVATGLGVRVERTRLVALVCGVGLTCVAIATAGPILFVALTAPQLARRLTGAAGPPVWASAAMGALLMAVSDLAAQRLFGAAQLPTGVVTGAIGGGYLLWLLGRKRVPAA</sequence>
<dbReference type="PANTHER" id="PTHR30472">
    <property type="entry name" value="FERRIC ENTEROBACTIN TRANSPORT SYSTEM PERMEASE PROTEIN"/>
    <property type="match status" value="1"/>
</dbReference>
<comment type="similarity">
    <text evidence="2">Belongs to the binding-protein-dependent transport system permease family. FecCD subfamily.</text>
</comment>
<keyword evidence="4" id="KW-1003">Cell membrane</keyword>
<proteinExistence type="inferred from homology"/>
<evidence type="ECO:0000256" key="3">
    <source>
        <dbReference type="ARBA" id="ARBA00022448"/>
    </source>
</evidence>
<evidence type="ECO:0000256" key="1">
    <source>
        <dbReference type="ARBA" id="ARBA00004651"/>
    </source>
</evidence>
<feature type="transmembrane region" description="Helical" evidence="8">
    <location>
        <begin position="215"/>
        <end position="236"/>
    </location>
</feature>
<dbReference type="Pfam" id="PF01032">
    <property type="entry name" value="FecCD"/>
    <property type="match status" value="1"/>
</dbReference>
<accession>A0ABW7Z5N1</accession>
<evidence type="ECO:0000256" key="5">
    <source>
        <dbReference type="ARBA" id="ARBA00022692"/>
    </source>
</evidence>
<evidence type="ECO:0000313" key="9">
    <source>
        <dbReference type="EMBL" id="MFI6502758.1"/>
    </source>
</evidence>
<dbReference type="InterPro" id="IPR000522">
    <property type="entry name" value="ABC_transptr_permease_BtuC"/>
</dbReference>
<feature type="transmembrane region" description="Helical" evidence="8">
    <location>
        <begin position="29"/>
        <end position="52"/>
    </location>
</feature>
<dbReference type="Gene3D" id="1.10.3470.10">
    <property type="entry name" value="ABC transporter involved in vitamin B12 uptake, BtuC"/>
    <property type="match status" value="1"/>
</dbReference>
<dbReference type="PANTHER" id="PTHR30472:SF24">
    <property type="entry name" value="FERRIC ENTEROBACTIN TRANSPORT SYSTEM PERMEASE PROTEIN FEPG"/>
    <property type="match status" value="1"/>
</dbReference>
<evidence type="ECO:0000256" key="4">
    <source>
        <dbReference type="ARBA" id="ARBA00022475"/>
    </source>
</evidence>
<name>A0ABW7Z5N1_9ACTN</name>
<feature type="transmembrane region" description="Helical" evidence="8">
    <location>
        <begin position="172"/>
        <end position="191"/>
    </location>
</feature>
<reference evidence="9 10" key="1">
    <citation type="submission" date="2024-10" db="EMBL/GenBank/DDBJ databases">
        <title>The Natural Products Discovery Center: Release of the First 8490 Sequenced Strains for Exploring Actinobacteria Biosynthetic Diversity.</title>
        <authorList>
            <person name="Kalkreuter E."/>
            <person name="Kautsar S.A."/>
            <person name="Yang D."/>
            <person name="Bader C.D."/>
            <person name="Teijaro C.N."/>
            <person name="Fluegel L."/>
            <person name="Davis C.M."/>
            <person name="Simpson J.R."/>
            <person name="Lauterbach L."/>
            <person name="Steele A.D."/>
            <person name="Gui C."/>
            <person name="Meng S."/>
            <person name="Li G."/>
            <person name="Viehrig K."/>
            <person name="Ye F."/>
            <person name="Su P."/>
            <person name="Kiefer A.F."/>
            <person name="Nichols A."/>
            <person name="Cepeda A.J."/>
            <person name="Yan W."/>
            <person name="Fan B."/>
            <person name="Jiang Y."/>
            <person name="Adhikari A."/>
            <person name="Zheng C.-J."/>
            <person name="Schuster L."/>
            <person name="Cowan T.M."/>
            <person name="Smanski M.J."/>
            <person name="Chevrette M.G."/>
            <person name="De Carvalho L.P.S."/>
            <person name="Shen B."/>
        </authorList>
    </citation>
    <scope>NUCLEOTIDE SEQUENCE [LARGE SCALE GENOMIC DNA]</scope>
    <source>
        <strain evidence="9 10">NPDC050545</strain>
    </source>
</reference>
<gene>
    <name evidence="9" type="ORF">ACIBG2_35640</name>
</gene>
<comment type="subcellular location">
    <subcellularLocation>
        <location evidence="1">Cell membrane</location>
        <topology evidence="1">Multi-pass membrane protein</topology>
    </subcellularLocation>
</comment>
<feature type="transmembrane region" description="Helical" evidence="8">
    <location>
        <begin position="129"/>
        <end position="160"/>
    </location>
</feature>
<comment type="caution">
    <text evidence="9">The sequence shown here is derived from an EMBL/GenBank/DDBJ whole genome shotgun (WGS) entry which is preliminary data.</text>
</comment>
<dbReference type="Proteomes" id="UP001612741">
    <property type="component" value="Unassembled WGS sequence"/>
</dbReference>
<evidence type="ECO:0000256" key="6">
    <source>
        <dbReference type="ARBA" id="ARBA00022989"/>
    </source>
</evidence>
<evidence type="ECO:0000256" key="8">
    <source>
        <dbReference type="SAM" id="Phobius"/>
    </source>
</evidence>
<dbReference type="SUPFAM" id="SSF81345">
    <property type="entry name" value="ABC transporter involved in vitamin B12 uptake, BtuC"/>
    <property type="match status" value="1"/>
</dbReference>
<organism evidence="9 10">
    <name type="scientific">Nonomuraea typhae</name>
    <dbReference type="NCBI Taxonomy" id="2603600"/>
    <lineage>
        <taxon>Bacteria</taxon>
        <taxon>Bacillati</taxon>
        <taxon>Actinomycetota</taxon>
        <taxon>Actinomycetes</taxon>
        <taxon>Streptosporangiales</taxon>
        <taxon>Streptosporangiaceae</taxon>
        <taxon>Nonomuraea</taxon>
    </lineage>
</organism>
<feature type="transmembrane region" description="Helical" evidence="8">
    <location>
        <begin position="328"/>
        <end position="348"/>
    </location>
</feature>
<dbReference type="CDD" id="cd06550">
    <property type="entry name" value="TM_ABC_iron-siderophores_like"/>
    <property type="match status" value="1"/>
</dbReference>
<evidence type="ECO:0000256" key="2">
    <source>
        <dbReference type="ARBA" id="ARBA00007935"/>
    </source>
</evidence>